<feature type="domain" description="Mandelate racemase/muconate lactonizing enzyme C-terminal" evidence="3">
    <location>
        <begin position="146"/>
        <end position="260"/>
    </location>
</feature>
<reference evidence="4 5" key="1">
    <citation type="submission" date="2016-11" db="EMBL/GenBank/DDBJ databases">
        <authorList>
            <person name="Jaros S."/>
            <person name="Januszkiewicz K."/>
            <person name="Wedrychowicz H."/>
        </authorList>
    </citation>
    <scope>NUCLEOTIDE SEQUENCE [LARGE SCALE GENOMIC DNA]</scope>
    <source>
        <strain evidence="4 5">DSM 15480</strain>
    </source>
</reference>
<keyword evidence="1" id="KW-0479">Metal-binding</keyword>
<dbReference type="InterPro" id="IPR034593">
    <property type="entry name" value="DgoD-like"/>
</dbReference>
<dbReference type="SFLD" id="SFLDS00001">
    <property type="entry name" value="Enolase"/>
    <property type="match status" value="1"/>
</dbReference>
<evidence type="ECO:0000256" key="1">
    <source>
        <dbReference type="ARBA" id="ARBA00022723"/>
    </source>
</evidence>
<evidence type="ECO:0000259" key="3">
    <source>
        <dbReference type="SMART" id="SM00922"/>
    </source>
</evidence>
<keyword evidence="5" id="KW-1185">Reference proteome</keyword>
<dbReference type="RefSeq" id="WP_073105334.1">
    <property type="nucleotide sequence ID" value="NZ_FQZY01000010.1"/>
</dbReference>
<proteinExistence type="predicted"/>
<sequence length="391" mass="42940">MKVTKIEVFHIHTRKTTGQRPIIVRVDTDAGIYGLGEVGLAYGAAGHAGAAIIKDLAKYVLGRDPFDTEKLWNDFLTKTFWGQGGGTVMFSGISALDIALWDIKAKSLGVPLYRLLGGKVQEDLRVYASQIQFTWNEPGRRMLSKTEEYAAYAKKAVAEGYDCVKADVLAVDQNGAPITATRGAIPHAVVKLGAERVAAIRKAIGDDADIIVENHGNTDTASAIEFAKAIEPYRILYYEEVNSPLNPELTERVKEKTSIPLAAGERIYSRYGYLPFLRARSLDLLQPDLGSCGGVSEFKKISDAAAVYDVGIQAHVAGTAIMESAAVHAEISIPNFVIHEHHQKAFLDEYRELVTVDYQPVNGRYRPLEAPGIGIDITPYVYEHSDRFVLE</sequence>
<dbReference type="Gene3D" id="3.30.390.10">
    <property type="entry name" value="Enolase-like, N-terminal domain"/>
    <property type="match status" value="1"/>
</dbReference>
<dbReference type="SUPFAM" id="SSF51604">
    <property type="entry name" value="Enolase C-terminal domain-like"/>
    <property type="match status" value="1"/>
</dbReference>
<dbReference type="EMBL" id="FQZY01000010">
    <property type="protein sequence ID" value="SHJ51050.1"/>
    <property type="molecule type" value="Genomic_DNA"/>
</dbReference>
<dbReference type="SUPFAM" id="SSF54826">
    <property type="entry name" value="Enolase N-terminal domain-like"/>
    <property type="match status" value="1"/>
</dbReference>
<dbReference type="GO" id="GO:0016829">
    <property type="term" value="F:lyase activity"/>
    <property type="evidence" value="ECO:0007669"/>
    <property type="project" value="UniProtKB-KW"/>
</dbReference>
<dbReference type="InterPro" id="IPR036849">
    <property type="entry name" value="Enolase-like_C_sf"/>
</dbReference>
<keyword evidence="2" id="KW-0456">Lyase</keyword>
<dbReference type="AlphaFoldDB" id="A0A1M6JWH9"/>
<accession>A0A1M6JWH9</accession>
<dbReference type="SFLD" id="SFLDG00179">
    <property type="entry name" value="mandelate_racemase"/>
    <property type="match status" value="1"/>
</dbReference>
<dbReference type="InterPro" id="IPR013342">
    <property type="entry name" value="Mandelate_racemase_C"/>
</dbReference>
<evidence type="ECO:0000313" key="5">
    <source>
        <dbReference type="Proteomes" id="UP000184301"/>
    </source>
</evidence>
<dbReference type="OrthoDB" id="9775391at2"/>
<dbReference type="InterPro" id="IPR013341">
    <property type="entry name" value="Mandelate_racemase_N_dom"/>
</dbReference>
<dbReference type="CDD" id="cd03316">
    <property type="entry name" value="MR_like"/>
    <property type="match status" value="1"/>
</dbReference>
<protein>
    <submittedName>
        <fullName evidence="4">Mandelate racemase</fullName>
    </submittedName>
</protein>
<dbReference type="InterPro" id="IPR029017">
    <property type="entry name" value="Enolase-like_N"/>
</dbReference>
<dbReference type="InterPro" id="IPR029065">
    <property type="entry name" value="Enolase_C-like"/>
</dbReference>
<gene>
    <name evidence="4" type="ORF">SAMN02745243_00753</name>
</gene>
<name>A0A1M6JWH9_9FIRM</name>
<dbReference type="Pfam" id="PF13378">
    <property type="entry name" value="MR_MLE_C"/>
    <property type="match status" value="1"/>
</dbReference>
<evidence type="ECO:0000256" key="2">
    <source>
        <dbReference type="ARBA" id="ARBA00023239"/>
    </source>
</evidence>
<dbReference type="STRING" id="1121950.SAMN02745243_00753"/>
<dbReference type="PANTHER" id="PTHR48080:SF2">
    <property type="entry name" value="D-GALACTONATE DEHYDRATASE"/>
    <property type="match status" value="1"/>
</dbReference>
<dbReference type="PANTHER" id="PTHR48080">
    <property type="entry name" value="D-GALACTONATE DEHYDRATASE-RELATED"/>
    <property type="match status" value="1"/>
</dbReference>
<dbReference type="Gene3D" id="3.20.20.120">
    <property type="entry name" value="Enolase-like C-terminal domain"/>
    <property type="match status" value="1"/>
</dbReference>
<evidence type="ECO:0000313" key="4">
    <source>
        <dbReference type="EMBL" id="SHJ51050.1"/>
    </source>
</evidence>
<dbReference type="GO" id="GO:0046872">
    <property type="term" value="F:metal ion binding"/>
    <property type="evidence" value="ECO:0007669"/>
    <property type="project" value="UniProtKB-KW"/>
</dbReference>
<dbReference type="Proteomes" id="UP000184301">
    <property type="component" value="Unassembled WGS sequence"/>
</dbReference>
<dbReference type="Pfam" id="PF02746">
    <property type="entry name" value="MR_MLE_N"/>
    <property type="match status" value="1"/>
</dbReference>
<dbReference type="SMART" id="SM00922">
    <property type="entry name" value="MR_MLE"/>
    <property type="match status" value="1"/>
</dbReference>
<organism evidence="4 5">
    <name type="scientific">Hespellia stercorisuis DSM 15480</name>
    <dbReference type="NCBI Taxonomy" id="1121950"/>
    <lineage>
        <taxon>Bacteria</taxon>
        <taxon>Bacillati</taxon>
        <taxon>Bacillota</taxon>
        <taxon>Clostridia</taxon>
        <taxon>Lachnospirales</taxon>
        <taxon>Lachnospiraceae</taxon>
        <taxon>Hespellia</taxon>
    </lineage>
</organism>